<dbReference type="GO" id="GO:0005524">
    <property type="term" value="F:ATP binding"/>
    <property type="evidence" value="ECO:0007669"/>
    <property type="project" value="UniProtKB-KW"/>
</dbReference>
<dbReference type="InterPro" id="IPR002078">
    <property type="entry name" value="Sigma_54_int"/>
</dbReference>
<evidence type="ECO:0000313" key="4">
    <source>
        <dbReference type="EMBL" id="AWO85122.1"/>
    </source>
</evidence>
<dbReference type="EMBL" id="CP029604">
    <property type="protein sequence ID" value="AWO85122.1"/>
    <property type="molecule type" value="Genomic_DNA"/>
</dbReference>
<dbReference type="Pfam" id="PF02954">
    <property type="entry name" value="HTH_8"/>
    <property type="match status" value="1"/>
</dbReference>
<evidence type="ECO:0000256" key="1">
    <source>
        <dbReference type="ARBA" id="ARBA00022741"/>
    </source>
</evidence>
<dbReference type="Proteomes" id="UP000247118">
    <property type="component" value="Chromosome"/>
</dbReference>
<dbReference type="Gene3D" id="1.10.10.60">
    <property type="entry name" value="Homeodomain-like"/>
    <property type="match status" value="1"/>
</dbReference>
<proteinExistence type="predicted"/>
<protein>
    <recommendedName>
        <fullName evidence="3">Sigma-54 factor interaction domain-containing protein</fullName>
    </recommendedName>
</protein>
<feature type="domain" description="Sigma-54 factor interaction" evidence="3">
    <location>
        <begin position="353"/>
        <end position="511"/>
    </location>
</feature>
<dbReference type="PROSITE" id="PS50045">
    <property type="entry name" value="SIGMA54_INTERACT_4"/>
    <property type="match status" value="1"/>
</dbReference>
<dbReference type="GO" id="GO:0006355">
    <property type="term" value="P:regulation of DNA-templated transcription"/>
    <property type="evidence" value="ECO:0007669"/>
    <property type="project" value="InterPro"/>
</dbReference>
<gene>
    <name evidence="4" type="ORF">DLJ61_17845</name>
</gene>
<reference evidence="4 5" key="1">
    <citation type="submission" date="2018-05" db="EMBL/GenBank/DDBJ databases">
        <title>Complete genome sequence of Gordonia terrae NRRL B-16283.</title>
        <authorList>
            <person name="Garlena R.A."/>
            <person name="Russell D.A."/>
            <person name="Hatfull G.F."/>
        </authorList>
    </citation>
    <scope>NUCLEOTIDE SEQUENCE [LARGE SCALE GENOMIC DNA]</scope>
    <source>
        <strain evidence="4 5">NRRL B-16283</strain>
    </source>
</reference>
<evidence type="ECO:0000256" key="2">
    <source>
        <dbReference type="ARBA" id="ARBA00022840"/>
    </source>
</evidence>
<dbReference type="Gene3D" id="1.10.8.60">
    <property type="match status" value="1"/>
</dbReference>
<dbReference type="Gene3D" id="3.40.50.300">
    <property type="entry name" value="P-loop containing nucleotide triphosphate hydrolases"/>
    <property type="match status" value="1"/>
</dbReference>
<dbReference type="Gene3D" id="3.30.450.40">
    <property type="match status" value="1"/>
</dbReference>
<dbReference type="GeneID" id="32689661"/>
<dbReference type="GO" id="GO:0043565">
    <property type="term" value="F:sequence-specific DNA binding"/>
    <property type="evidence" value="ECO:0007669"/>
    <property type="project" value="InterPro"/>
</dbReference>
<dbReference type="InterPro" id="IPR027417">
    <property type="entry name" value="P-loop_NTPase"/>
</dbReference>
<dbReference type="InterPro" id="IPR029016">
    <property type="entry name" value="GAF-like_dom_sf"/>
</dbReference>
<name>A0AAD0KEL0_9ACTN</name>
<organism evidence="4 5">
    <name type="scientific">Gordonia terrae</name>
    <dbReference type="NCBI Taxonomy" id="2055"/>
    <lineage>
        <taxon>Bacteria</taxon>
        <taxon>Bacillati</taxon>
        <taxon>Actinomycetota</taxon>
        <taxon>Actinomycetes</taxon>
        <taxon>Mycobacteriales</taxon>
        <taxon>Gordoniaceae</taxon>
        <taxon>Gordonia</taxon>
    </lineage>
</organism>
<dbReference type="InterPro" id="IPR002197">
    <property type="entry name" value="HTH_Fis"/>
</dbReference>
<dbReference type="PRINTS" id="PR01590">
    <property type="entry name" value="HTHFIS"/>
</dbReference>
<evidence type="ECO:0000259" key="3">
    <source>
        <dbReference type="PROSITE" id="PS50045"/>
    </source>
</evidence>
<dbReference type="PANTHER" id="PTHR32071:SF122">
    <property type="entry name" value="SIGMA FACTOR"/>
    <property type="match status" value="1"/>
</dbReference>
<dbReference type="SUPFAM" id="SSF52540">
    <property type="entry name" value="P-loop containing nucleoside triphosphate hydrolases"/>
    <property type="match status" value="1"/>
</dbReference>
<keyword evidence="2" id="KW-0067">ATP-binding</keyword>
<dbReference type="RefSeq" id="WP_004023646.1">
    <property type="nucleotide sequence ID" value="NZ_CABEIC010000002.1"/>
</dbReference>
<dbReference type="SUPFAM" id="SSF46689">
    <property type="entry name" value="Homeodomain-like"/>
    <property type="match status" value="1"/>
</dbReference>
<evidence type="ECO:0000313" key="5">
    <source>
        <dbReference type="Proteomes" id="UP000247118"/>
    </source>
</evidence>
<accession>A0AAD0KEL0</accession>
<dbReference type="AlphaFoldDB" id="A0AAD0KEL0"/>
<dbReference type="InterPro" id="IPR009057">
    <property type="entry name" value="Homeodomain-like_sf"/>
</dbReference>
<sequence>MEWSFSTVAKSRQEFFATGSLPADTPVPLAVAHSWQRSLRSGLKTDNALPRPGTSTEPIDGKLVRAARQVLHERRDVVTNLPYAIVLTSTDGRVLLRATDNSSFSSTLDEIGVLPGWSVAEDAVGTASLAILQETGRSVIVRGPEHFSAQAQQMSSAAIHVRHPVTQRKLGCVSVVCSFVDSSPLMLLWAQEFASDVASCLLDMSTERERALFATYIRSTKNGRQSVVCIDDKTVVGNAKSTQLMSQIDQQSLWDLAATVRKSSETVRRSFDLEGQGQVRAECAPIETNSGLHAGVIIRFDRIVDATMPAPATLVKEAEIPAVERSLSGMVGHTHAWRRFCADADAAMARPSPILVVGEPGTGKTTAIEALCPHDRHSLCHTAEECYEALSDDNCRFLLIEDVMWIDQKHLRSILARAQHQNVKVLATYRTDVGARAATMLHDVTTHFSVAALPALRDRRDDLPELLQALTTAECGRAGPTWLPETVSLLNRLPWTHNVAELRFVVADVLRNRRDRIDVRVCDLPADIQLHRNMRKLSRLEESEAIAIITAMRDADGNKKLAAEFLGVARSTLYRKARALGLDTSNFNF</sequence>
<keyword evidence="1" id="KW-0547">Nucleotide-binding</keyword>
<dbReference type="PANTHER" id="PTHR32071">
    <property type="entry name" value="TRANSCRIPTIONAL REGULATORY PROTEIN"/>
    <property type="match status" value="1"/>
</dbReference>